<dbReference type="KEGG" id="tped:TPE_0996"/>
<name>S5ZLN2_9SPIR</name>
<dbReference type="Proteomes" id="UP000015620">
    <property type="component" value="Chromosome"/>
</dbReference>
<organism evidence="1 2">
    <name type="scientific">Treponema pedis str. T A4</name>
    <dbReference type="NCBI Taxonomy" id="1291379"/>
    <lineage>
        <taxon>Bacteria</taxon>
        <taxon>Pseudomonadati</taxon>
        <taxon>Spirochaetota</taxon>
        <taxon>Spirochaetia</taxon>
        <taxon>Spirochaetales</taxon>
        <taxon>Treponemataceae</taxon>
        <taxon>Treponema</taxon>
    </lineage>
</organism>
<dbReference type="AlphaFoldDB" id="S5ZLN2"/>
<protein>
    <submittedName>
        <fullName evidence="1">Uncharacterized protein</fullName>
    </submittedName>
</protein>
<reference evidence="1 2" key="1">
    <citation type="journal article" date="2013" name="PLoS ONE">
        <title>Genome-Wide Relatedness of Treponema pedis, from Gingiva and Necrotic Skin Lesions of Pigs, with the Human Oral Pathogen Treponema denticola.</title>
        <authorList>
            <person name="Svartstrom O."/>
            <person name="Mushtaq M."/>
            <person name="Pringle M."/>
            <person name="Segerman B."/>
        </authorList>
    </citation>
    <scope>NUCLEOTIDE SEQUENCE [LARGE SCALE GENOMIC DNA]</scope>
    <source>
        <strain evidence="1">T A4</strain>
    </source>
</reference>
<dbReference type="EMBL" id="CP004120">
    <property type="protein sequence ID" value="AGT43492.1"/>
    <property type="molecule type" value="Genomic_DNA"/>
</dbReference>
<evidence type="ECO:0000313" key="1">
    <source>
        <dbReference type="EMBL" id="AGT43492.1"/>
    </source>
</evidence>
<proteinExistence type="predicted"/>
<dbReference type="PATRIC" id="fig|1291379.3.peg.995"/>
<dbReference type="STRING" id="1291379.TPE_0996"/>
<evidence type="ECO:0000313" key="2">
    <source>
        <dbReference type="Proteomes" id="UP000015620"/>
    </source>
</evidence>
<gene>
    <name evidence="1" type="ORF">TPE_0996</name>
</gene>
<dbReference type="HOGENOM" id="CLU_3159013_0_0_12"/>
<sequence length="48" mass="5518">MSDEHITGLTQLTELFERNKKQYNTSAYDEANTRTILSTSFLSFWAGT</sequence>
<accession>S5ZLN2</accession>
<keyword evidence="2" id="KW-1185">Reference proteome</keyword>